<dbReference type="GO" id="GO:0003678">
    <property type="term" value="F:DNA helicase activity"/>
    <property type="evidence" value="ECO:0007669"/>
    <property type="project" value="UniProtKB-EC"/>
</dbReference>
<dbReference type="PANTHER" id="PTHR46140">
    <property type="entry name" value="VACUOLAR TRANSPORTER CHAPERONE 1-RELATED"/>
    <property type="match status" value="1"/>
</dbReference>
<dbReference type="EC" id="3.6.4.12" evidence="7"/>
<evidence type="ECO:0000256" key="4">
    <source>
        <dbReference type="ARBA" id="ARBA00023136"/>
    </source>
</evidence>
<evidence type="ECO:0000256" key="1">
    <source>
        <dbReference type="ARBA" id="ARBA00004127"/>
    </source>
</evidence>
<accession>A0ABR4N982</accession>
<evidence type="ECO:0000313" key="7">
    <source>
        <dbReference type="EMBL" id="KAL2916067.1"/>
    </source>
</evidence>
<dbReference type="Proteomes" id="UP001527925">
    <property type="component" value="Unassembled WGS sequence"/>
</dbReference>
<comment type="caution">
    <text evidence="7">The sequence shown here is derived from an EMBL/GenBank/DDBJ whole genome shotgun (WGS) entry which is preliminary data.</text>
</comment>
<evidence type="ECO:0000259" key="6">
    <source>
        <dbReference type="Pfam" id="PF02656"/>
    </source>
</evidence>
<evidence type="ECO:0000256" key="2">
    <source>
        <dbReference type="ARBA" id="ARBA00022692"/>
    </source>
</evidence>
<keyword evidence="3 5" id="KW-1133">Transmembrane helix</keyword>
<keyword evidence="8" id="KW-1185">Reference proteome</keyword>
<reference evidence="7 8" key="1">
    <citation type="submission" date="2023-09" db="EMBL/GenBank/DDBJ databases">
        <title>Pangenome analysis of Batrachochytrium dendrobatidis and related Chytrids.</title>
        <authorList>
            <person name="Yacoub M.N."/>
            <person name="Stajich J.E."/>
            <person name="James T.Y."/>
        </authorList>
    </citation>
    <scope>NUCLEOTIDE SEQUENCE [LARGE SCALE GENOMIC DNA]</scope>
    <source>
        <strain evidence="7 8">JEL0888</strain>
    </source>
</reference>
<keyword evidence="7" id="KW-0378">Hydrolase</keyword>
<proteinExistence type="predicted"/>
<keyword evidence="2 5" id="KW-0812">Transmembrane</keyword>
<feature type="transmembrane region" description="Helical" evidence="5">
    <location>
        <begin position="79"/>
        <end position="103"/>
    </location>
</feature>
<dbReference type="PANTHER" id="PTHR46140:SF1">
    <property type="entry name" value="VACUOLAR TRANSPORTER CHAPERONE COMPLEX SUBUNIT 4-RELATED"/>
    <property type="match status" value="1"/>
</dbReference>
<dbReference type="Pfam" id="PF02656">
    <property type="entry name" value="DUF202"/>
    <property type="match status" value="1"/>
</dbReference>
<organism evidence="7 8">
    <name type="scientific">Polyrhizophydium stewartii</name>
    <dbReference type="NCBI Taxonomy" id="2732419"/>
    <lineage>
        <taxon>Eukaryota</taxon>
        <taxon>Fungi</taxon>
        <taxon>Fungi incertae sedis</taxon>
        <taxon>Chytridiomycota</taxon>
        <taxon>Chytridiomycota incertae sedis</taxon>
        <taxon>Chytridiomycetes</taxon>
        <taxon>Rhizophydiales</taxon>
        <taxon>Rhizophydiales incertae sedis</taxon>
        <taxon>Polyrhizophydium</taxon>
    </lineage>
</organism>
<dbReference type="EMBL" id="JADGIZ020000019">
    <property type="protein sequence ID" value="KAL2916067.1"/>
    <property type="molecule type" value="Genomic_DNA"/>
</dbReference>
<feature type="transmembrane region" description="Helical" evidence="5">
    <location>
        <begin position="12"/>
        <end position="31"/>
    </location>
</feature>
<keyword evidence="4 5" id="KW-0472">Membrane</keyword>
<evidence type="ECO:0000256" key="3">
    <source>
        <dbReference type="ARBA" id="ARBA00022989"/>
    </source>
</evidence>
<feature type="domain" description="DUF202" evidence="6">
    <location>
        <begin position="6"/>
        <end position="63"/>
    </location>
</feature>
<feature type="transmembrane region" description="Helical" evidence="5">
    <location>
        <begin position="37"/>
        <end position="58"/>
    </location>
</feature>
<sequence length="106" mass="11778">MPPKGFFANERTFLSWMSMTLMLGAVSIGLLNFGGTFSHIVAIVFGVLTTALMFYSLIQFNKRGDQLQKKDKGLAYEDMVGSLVMVTVVFVAVAVNFGVHFIYNRN</sequence>
<dbReference type="InterPro" id="IPR051572">
    <property type="entry name" value="VTC_Complex_Subunit"/>
</dbReference>
<comment type="subcellular location">
    <subcellularLocation>
        <location evidence="1">Endomembrane system</location>
        <topology evidence="1">Multi-pass membrane protein</topology>
    </subcellularLocation>
</comment>
<name>A0ABR4N982_9FUNG</name>
<dbReference type="InterPro" id="IPR003807">
    <property type="entry name" value="DUF202"/>
</dbReference>
<protein>
    <submittedName>
        <fullName evidence="7">Vacuolar transporter chaperone</fullName>
        <ecNumber evidence="7">3.6.4.12</ecNumber>
    </submittedName>
</protein>
<dbReference type="GO" id="GO:0016787">
    <property type="term" value="F:hydrolase activity"/>
    <property type="evidence" value="ECO:0007669"/>
    <property type="project" value="UniProtKB-KW"/>
</dbReference>
<evidence type="ECO:0000313" key="8">
    <source>
        <dbReference type="Proteomes" id="UP001527925"/>
    </source>
</evidence>
<gene>
    <name evidence="7" type="primary">VTC4</name>
    <name evidence="7" type="ORF">HK105_204491</name>
</gene>
<evidence type="ECO:0000256" key="5">
    <source>
        <dbReference type="SAM" id="Phobius"/>
    </source>
</evidence>